<dbReference type="KEGG" id="ome:OLMES_1836"/>
<feature type="domain" description="Band 7" evidence="8">
    <location>
        <begin position="21"/>
        <end position="186"/>
    </location>
</feature>
<evidence type="ECO:0000313" key="10">
    <source>
        <dbReference type="Proteomes" id="UP000196027"/>
    </source>
</evidence>
<dbReference type="SMART" id="SM00244">
    <property type="entry name" value="PHB"/>
    <property type="match status" value="1"/>
</dbReference>
<evidence type="ECO:0000256" key="3">
    <source>
        <dbReference type="ARBA" id="ARBA00022692"/>
    </source>
</evidence>
<accession>A0A1Y0I6P7</accession>
<dbReference type="InterPro" id="IPR010200">
    <property type="entry name" value="HflC"/>
</dbReference>
<evidence type="ECO:0000259" key="8">
    <source>
        <dbReference type="SMART" id="SM00244"/>
    </source>
</evidence>
<comment type="similarity">
    <text evidence="2 6">Belongs to the band 7/mec-2 family. HflC subfamily.</text>
</comment>
<dbReference type="OrthoDB" id="9812991at2"/>
<protein>
    <recommendedName>
        <fullName evidence="6">Protein HflC</fullName>
    </recommendedName>
</protein>
<dbReference type="GO" id="GO:0006508">
    <property type="term" value="P:proteolysis"/>
    <property type="evidence" value="ECO:0007669"/>
    <property type="project" value="UniProtKB-KW"/>
</dbReference>
<evidence type="ECO:0000256" key="4">
    <source>
        <dbReference type="ARBA" id="ARBA00022989"/>
    </source>
</evidence>
<dbReference type="InterPro" id="IPR001107">
    <property type="entry name" value="Band_7"/>
</dbReference>
<keyword evidence="5 7" id="KW-0472">Membrane</keyword>
<dbReference type="GO" id="GO:0008233">
    <property type="term" value="F:peptidase activity"/>
    <property type="evidence" value="ECO:0007669"/>
    <property type="project" value="UniProtKB-KW"/>
</dbReference>
<evidence type="ECO:0000256" key="1">
    <source>
        <dbReference type="ARBA" id="ARBA00004167"/>
    </source>
</evidence>
<keyword evidence="10" id="KW-1185">Reference proteome</keyword>
<dbReference type="SUPFAM" id="SSF117892">
    <property type="entry name" value="Band 7/SPFH domain"/>
    <property type="match status" value="1"/>
</dbReference>
<sequence>MGNKSLVIAVLGLVGFWIVSSCLFIVNEPERAVLLRFGKLHHANIDPGLHFKLPVGIDEVRKFDTRVLALDSTPREYLTVEQKPLVVDSYATWRIVDVAKFYTSTSGDESRAARLLSSRIDNGLRDQFGVRTMHEVISGQRDELMHEITEIIDQFTRSEFGIEVLDIRVKAIDLPTDVSTDVFRRMRTAREKIAQDHRSKGKELAEGIRADADRQQTIIEAQAYKESERIRGEGDEIAAKIYADAYSRNPEFYAFHRSLKAYEETFSSKADLMVIDPESEFFRYLKHRSLNQ</sequence>
<dbReference type="PROSITE" id="PS51257">
    <property type="entry name" value="PROKAR_LIPOPROTEIN"/>
    <property type="match status" value="1"/>
</dbReference>
<dbReference type="RefSeq" id="WP_087460958.1">
    <property type="nucleotide sequence ID" value="NZ_CP021425.1"/>
</dbReference>
<dbReference type="GO" id="GO:0016020">
    <property type="term" value="C:membrane"/>
    <property type="evidence" value="ECO:0007669"/>
    <property type="project" value="UniProtKB-SubCell"/>
</dbReference>
<keyword evidence="4 7" id="KW-1133">Transmembrane helix</keyword>
<evidence type="ECO:0000256" key="7">
    <source>
        <dbReference type="SAM" id="Phobius"/>
    </source>
</evidence>
<proteinExistence type="inferred from homology"/>
<dbReference type="Gene3D" id="3.30.479.30">
    <property type="entry name" value="Band 7 domain"/>
    <property type="match status" value="1"/>
</dbReference>
<dbReference type="EMBL" id="CP021425">
    <property type="protein sequence ID" value="ARU55910.1"/>
    <property type="molecule type" value="Genomic_DNA"/>
</dbReference>
<keyword evidence="3 7" id="KW-0812">Transmembrane</keyword>
<dbReference type="Proteomes" id="UP000196027">
    <property type="component" value="Chromosome"/>
</dbReference>
<dbReference type="PIRSF" id="PIRSF005651">
    <property type="entry name" value="HflC"/>
    <property type="match status" value="1"/>
</dbReference>
<dbReference type="NCBIfam" id="TIGR01932">
    <property type="entry name" value="hflC"/>
    <property type="match status" value="1"/>
</dbReference>
<evidence type="ECO:0000313" key="9">
    <source>
        <dbReference type="EMBL" id="ARU55910.1"/>
    </source>
</evidence>
<dbReference type="Pfam" id="PF01145">
    <property type="entry name" value="Band_7"/>
    <property type="match status" value="1"/>
</dbReference>
<evidence type="ECO:0000256" key="2">
    <source>
        <dbReference type="ARBA" id="ARBA00007862"/>
    </source>
</evidence>
<gene>
    <name evidence="9" type="primary">hflC</name>
    <name evidence="9" type="ORF">OLMES_1836</name>
</gene>
<comment type="function">
    <text evidence="6">HflC and HflK could regulate a protease.</text>
</comment>
<name>A0A1Y0I6P7_9GAMM</name>
<feature type="transmembrane region" description="Helical" evidence="7">
    <location>
        <begin position="6"/>
        <end position="26"/>
    </location>
</feature>
<dbReference type="InterPro" id="IPR036013">
    <property type="entry name" value="Band_7/SPFH_dom_sf"/>
</dbReference>
<keyword evidence="9" id="KW-0645">Protease</keyword>
<evidence type="ECO:0000256" key="6">
    <source>
        <dbReference type="PIRNR" id="PIRNR005651"/>
    </source>
</evidence>
<reference evidence="9 10" key="1">
    <citation type="submission" date="2017-05" db="EMBL/GenBank/DDBJ databases">
        <title>Genomic insights into alkan degradation activity of Oleiphilus messinensis.</title>
        <authorList>
            <person name="Kozyavkin S.A."/>
            <person name="Slesarev A.I."/>
            <person name="Golyshin P.N."/>
            <person name="Korzhenkov A."/>
            <person name="Golyshina O.N."/>
            <person name="Toshchakov S.V."/>
        </authorList>
    </citation>
    <scope>NUCLEOTIDE SEQUENCE [LARGE SCALE GENOMIC DNA]</scope>
    <source>
        <strain evidence="9 10">ME102</strain>
    </source>
</reference>
<dbReference type="CDD" id="cd03405">
    <property type="entry name" value="SPFH_HflC"/>
    <property type="match status" value="1"/>
</dbReference>
<dbReference type="PANTHER" id="PTHR42911">
    <property type="entry name" value="MODULATOR OF FTSH PROTEASE HFLC"/>
    <property type="match status" value="1"/>
</dbReference>
<dbReference type="PANTHER" id="PTHR42911:SF1">
    <property type="entry name" value="MODULATOR OF FTSH PROTEASE HFLC"/>
    <property type="match status" value="1"/>
</dbReference>
<dbReference type="AlphaFoldDB" id="A0A1Y0I6P7"/>
<evidence type="ECO:0000256" key="5">
    <source>
        <dbReference type="ARBA" id="ARBA00023136"/>
    </source>
</evidence>
<keyword evidence="9" id="KW-0378">Hydrolase</keyword>
<comment type="subcellular location">
    <subcellularLocation>
        <location evidence="1">Membrane</location>
        <topology evidence="1">Single-pass membrane protein</topology>
    </subcellularLocation>
</comment>
<organism evidence="9 10">
    <name type="scientific">Oleiphilus messinensis</name>
    <dbReference type="NCBI Taxonomy" id="141451"/>
    <lineage>
        <taxon>Bacteria</taxon>
        <taxon>Pseudomonadati</taxon>
        <taxon>Pseudomonadota</taxon>
        <taxon>Gammaproteobacteria</taxon>
        <taxon>Oceanospirillales</taxon>
        <taxon>Oleiphilaceae</taxon>
        <taxon>Oleiphilus</taxon>
    </lineage>
</organism>